<dbReference type="SUPFAM" id="SSF53850">
    <property type="entry name" value="Periplasmic binding protein-like II"/>
    <property type="match status" value="1"/>
</dbReference>
<keyword evidence="3" id="KW-1185">Reference proteome</keyword>
<dbReference type="Proteomes" id="UP000199258">
    <property type="component" value="Unassembled WGS sequence"/>
</dbReference>
<dbReference type="EMBL" id="FNDT01000007">
    <property type="protein sequence ID" value="SDI21615.1"/>
    <property type="molecule type" value="Genomic_DNA"/>
</dbReference>
<gene>
    <name evidence="2" type="ORF">SAMN04488693_107129</name>
</gene>
<dbReference type="InterPro" id="IPR001638">
    <property type="entry name" value="Solute-binding_3/MltF_N"/>
</dbReference>
<evidence type="ECO:0000313" key="2">
    <source>
        <dbReference type="EMBL" id="SDI21615.1"/>
    </source>
</evidence>
<feature type="domain" description="Solute-binding protein family 3/N-terminal" evidence="1">
    <location>
        <begin position="40"/>
        <end position="154"/>
    </location>
</feature>
<accession>A0A1G8IRI0</accession>
<dbReference type="PROSITE" id="PS51257">
    <property type="entry name" value="PROKAR_LIPOPROTEIN"/>
    <property type="match status" value="1"/>
</dbReference>
<proteinExistence type="predicted"/>
<dbReference type="Pfam" id="PF00497">
    <property type="entry name" value="SBP_bac_3"/>
    <property type="match status" value="1"/>
</dbReference>
<protein>
    <submittedName>
        <fullName evidence="2">Extracellular solute-binding protein, family 3</fullName>
    </submittedName>
</protein>
<dbReference type="Gene3D" id="3.40.190.10">
    <property type="entry name" value="Periplasmic binding protein-like II"/>
    <property type="match status" value="1"/>
</dbReference>
<sequence length="159" mass="17086">MLNIRGAAAGLVLLLGLTSCGITIPQDPDGTLERVSGATLRVGVTENAEWVQLPRAGDPAGIEPGLVEEFAETLDATIEWVPGSEHELAQDLSHGQLDMAIGGFAADTPWIKEAGITRPYAETRDERGKTVKHVMLVPMGENAFLLKLDQFLQAQEVEL</sequence>
<dbReference type="OrthoDB" id="6150901at2"/>
<evidence type="ECO:0000259" key="1">
    <source>
        <dbReference type="Pfam" id="PF00497"/>
    </source>
</evidence>
<name>A0A1G8IRI0_9MICC</name>
<dbReference type="STRING" id="335973.SAMN04488693_107129"/>
<evidence type="ECO:0000313" key="3">
    <source>
        <dbReference type="Proteomes" id="UP000199258"/>
    </source>
</evidence>
<reference evidence="2 3" key="1">
    <citation type="submission" date="2016-10" db="EMBL/GenBank/DDBJ databases">
        <authorList>
            <person name="de Groot N.N."/>
        </authorList>
    </citation>
    <scope>NUCLEOTIDE SEQUENCE [LARGE SCALE GENOMIC DNA]</scope>
    <source>
        <strain evidence="2 3">NP_1H</strain>
    </source>
</reference>
<dbReference type="AlphaFoldDB" id="A0A1G8IRI0"/>
<organism evidence="2 3">
    <name type="scientific">Arthrobacter subterraneus</name>
    <dbReference type="NCBI Taxonomy" id="335973"/>
    <lineage>
        <taxon>Bacteria</taxon>
        <taxon>Bacillati</taxon>
        <taxon>Actinomycetota</taxon>
        <taxon>Actinomycetes</taxon>
        <taxon>Micrococcales</taxon>
        <taxon>Micrococcaceae</taxon>
        <taxon>Arthrobacter</taxon>
    </lineage>
</organism>
<dbReference type="RefSeq" id="WP_035778762.1">
    <property type="nucleotide sequence ID" value="NZ_FNDT01000007.1"/>
</dbReference>